<dbReference type="EMBL" id="JAHMHR010000001">
    <property type="protein sequence ID" value="KAK1701236.1"/>
    <property type="molecule type" value="Genomic_DNA"/>
</dbReference>
<gene>
    <name evidence="1" type="ORF">BDP55DRAFT_14493</name>
</gene>
<dbReference type="RefSeq" id="XP_060436991.1">
    <property type="nucleotide sequence ID" value="XM_060565575.1"/>
</dbReference>
<evidence type="ECO:0000313" key="1">
    <source>
        <dbReference type="EMBL" id="KAK1701236.1"/>
    </source>
</evidence>
<comment type="caution">
    <text evidence="1">The sequence shown here is derived from an EMBL/GenBank/DDBJ whole genome shotgun (WGS) entry which is preliminary data.</text>
</comment>
<dbReference type="GeneID" id="85450101"/>
<reference evidence="1" key="1">
    <citation type="submission" date="2021-06" db="EMBL/GenBank/DDBJ databases">
        <title>Comparative genomics, transcriptomics and evolutionary studies reveal genomic signatures of adaptation to plant cell wall in hemibiotrophic fungi.</title>
        <authorList>
            <consortium name="DOE Joint Genome Institute"/>
            <person name="Baroncelli R."/>
            <person name="Diaz J.F."/>
            <person name="Benocci T."/>
            <person name="Peng M."/>
            <person name="Battaglia E."/>
            <person name="Haridas S."/>
            <person name="Andreopoulos W."/>
            <person name="Labutti K."/>
            <person name="Pangilinan J."/>
            <person name="Floch G.L."/>
            <person name="Makela M.R."/>
            <person name="Henrissat B."/>
            <person name="Grigoriev I.V."/>
            <person name="Crouch J.A."/>
            <person name="De Vries R.P."/>
            <person name="Sukno S.A."/>
            <person name="Thon M.R."/>
        </authorList>
    </citation>
    <scope>NUCLEOTIDE SEQUENCE</scope>
    <source>
        <strain evidence="1">CBS 193.32</strain>
    </source>
</reference>
<protein>
    <submittedName>
        <fullName evidence="1">Uncharacterized protein</fullName>
    </submittedName>
</protein>
<accession>A0AAJ0F333</accession>
<dbReference type="Proteomes" id="UP001224890">
    <property type="component" value="Unassembled WGS sequence"/>
</dbReference>
<sequence>MGGRSVRDRKGRERLPRTFTPAYQYERWWMGGQGRGRTGWSWYVHGARLSWYVVCVCVCTGGMSEMSGNTMYLSSEENQEPFLHISALVPKVTLLEA</sequence>
<name>A0AAJ0F333_9PEZI</name>
<proteinExistence type="predicted"/>
<evidence type="ECO:0000313" key="2">
    <source>
        <dbReference type="Proteomes" id="UP001224890"/>
    </source>
</evidence>
<organism evidence="1 2">
    <name type="scientific">Colletotrichum godetiae</name>
    <dbReference type="NCBI Taxonomy" id="1209918"/>
    <lineage>
        <taxon>Eukaryota</taxon>
        <taxon>Fungi</taxon>
        <taxon>Dikarya</taxon>
        <taxon>Ascomycota</taxon>
        <taxon>Pezizomycotina</taxon>
        <taxon>Sordariomycetes</taxon>
        <taxon>Hypocreomycetidae</taxon>
        <taxon>Glomerellales</taxon>
        <taxon>Glomerellaceae</taxon>
        <taxon>Colletotrichum</taxon>
        <taxon>Colletotrichum acutatum species complex</taxon>
    </lineage>
</organism>
<keyword evidence="2" id="KW-1185">Reference proteome</keyword>
<dbReference type="AlphaFoldDB" id="A0AAJ0F333"/>